<feature type="transmembrane region" description="Helical" evidence="3">
    <location>
        <begin position="57"/>
        <end position="80"/>
    </location>
</feature>
<feature type="transmembrane region" description="Helical" evidence="3">
    <location>
        <begin position="362"/>
        <end position="388"/>
    </location>
</feature>
<dbReference type="InterPro" id="IPR050327">
    <property type="entry name" value="Proton-linked_MCT"/>
</dbReference>
<dbReference type="FunFam" id="1.20.1250.20:FF:000413">
    <property type="entry name" value="Karmoisin, isoform B"/>
    <property type="match status" value="1"/>
</dbReference>
<evidence type="ECO:0000256" key="2">
    <source>
        <dbReference type="SAM" id="MobiDB-lite"/>
    </source>
</evidence>
<feature type="transmembrane region" description="Helical" evidence="3">
    <location>
        <begin position="501"/>
        <end position="522"/>
    </location>
</feature>
<proteinExistence type="predicted"/>
<evidence type="ECO:0000256" key="3">
    <source>
        <dbReference type="SAM" id="Phobius"/>
    </source>
</evidence>
<dbReference type="InterPro" id="IPR036259">
    <property type="entry name" value="MFS_trans_sf"/>
</dbReference>
<feature type="transmembrane region" description="Helical" evidence="3">
    <location>
        <begin position="153"/>
        <end position="178"/>
    </location>
</feature>
<feature type="transmembrane region" description="Helical" evidence="3">
    <location>
        <begin position="428"/>
        <end position="452"/>
    </location>
</feature>
<evidence type="ECO:0000256" key="1">
    <source>
        <dbReference type="ARBA" id="ARBA00004141"/>
    </source>
</evidence>
<feature type="transmembrane region" description="Helical" evidence="3">
    <location>
        <begin position="654"/>
        <end position="678"/>
    </location>
</feature>
<protein>
    <submittedName>
        <fullName evidence="5">CSON004169 protein</fullName>
    </submittedName>
</protein>
<evidence type="ECO:0000259" key="4">
    <source>
        <dbReference type="PROSITE" id="PS50850"/>
    </source>
</evidence>
<sequence>MTETETNNLSSNLIVSGIKASVVPSKTEQKNGNATVQVSSDETAKDFEPPDGTWRGWIIMLSAFLCNGVIFGIINTYSVIYLKIQKQLEESGDTEASSKAALVGSLTIGSTFFLSPVSGILVDKIGIRKTTVLGGILCAGGMFFSSYCATNVIALYFTYGVCFGSGAALAYTPSLAILGHYFKKYLGIANGIVTAGSSVFTVALPILLNYLIENTGLSTTFQLLSIITGLMIVSGILFKPLAPPAPKPMKKETRSAAHNLARSLINFDNWKKRKYVIWAVSIPMALFGYFVPYVHISKFVTVNFPEENSSYPVMCIGFASFFGRLLFGMVADLPRINRILLQQLAFVMIGLMTLLLPLTESFLLLCIFSLGMGLFDGCFISLLGPIAYDICGSAGATQAIGFLLGLCSVPLTIGPPIAGLIYDHTGSYTLPFVLAGIPPIIGALCMCSIHFVKEGPRKEAVGDTDPKHITQNGFVDAETRSAAHNLARSLINFDNWKKRKYVIWAVSIPMALFGYFVPYVHISKFVTVNFPEENSSYPVMCIGFASFFGRLLFGMVADLPRINRILLQQLAFVMIGLMTLLLPLTESFLLLCIFSLGMGLFDGCFISLLGPIAYDICGSAGATQAIGFLLGLCSVPLTIGPPIAGLIYDHTGSYTLPFVLAGVPPIIGALCMCSIHFVKEGPRKEAVGDTDPKHITQNGFVDAENASETKTFLDKPLITTNPSTKPITTTKEKAKFLASSGMRNTINLMKNSNKNNFVPNINTPLLLKHTSCLVTDNFLIADQIINVNHKRYYT</sequence>
<feature type="transmembrane region" description="Helical" evidence="3">
    <location>
        <begin position="129"/>
        <end position="147"/>
    </location>
</feature>
<gene>
    <name evidence="5" type="primary">CSON004169</name>
</gene>
<feature type="transmembrane region" description="Helical" evidence="3">
    <location>
        <begin position="275"/>
        <end position="296"/>
    </location>
</feature>
<feature type="compositionally biased region" description="Polar residues" evidence="2">
    <location>
        <begin position="25"/>
        <end position="41"/>
    </location>
</feature>
<dbReference type="EMBL" id="UFQS01001808">
    <property type="protein sequence ID" value="SSX12401.1"/>
    <property type="molecule type" value="Genomic_DNA"/>
</dbReference>
<comment type="subcellular location">
    <subcellularLocation>
        <location evidence="1">Membrane</location>
        <topology evidence="1">Multi-pass membrane protein</topology>
    </subcellularLocation>
</comment>
<feature type="transmembrane region" description="Helical" evidence="3">
    <location>
        <begin position="565"/>
        <end position="582"/>
    </location>
</feature>
<reference evidence="5" key="1">
    <citation type="submission" date="2018-04" db="EMBL/GenBank/DDBJ databases">
        <authorList>
            <person name="Go L.Y."/>
            <person name="Mitchell J.A."/>
        </authorList>
    </citation>
    <scope>NUCLEOTIDE SEQUENCE</scope>
    <source>
        <tissue evidence="5">Whole organism</tissue>
    </source>
</reference>
<feature type="transmembrane region" description="Helical" evidence="3">
    <location>
        <begin position="308"/>
        <end position="327"/>
    </location>
</feature>
<evidence type="ECO:0000313" key="6">
    <source>
        <dbReference type="EMBL" id="SSX31852.1"/>
    </source>
</evidence>
<feature type="domain" description="Major facilitator superfamily (MFS) profile" evidence="4">
    <location>
        <begin position="56"/>
        <end position="454"/>
    </location>
</feature>
<feature type="transmembrane region" description="Helical" evidence="3">
    <location>
        <begin position="626"/>
        <end position="648"/>
    </location>
</feature>
<feature type="transmembrane region" description="Helical" evidence="3">
    <location>
        <begin position="185"/>
        <end position="208"/>
    </location>
</feature>
<dbReference type="PANTHER" id="PTHR11360">
    <property type="entry name" value="MONOCARBOXYLATE TRANSPORTER"/>
    <property type="match status" value="1"/>
</dbReference>
<feature type="transmembrane region" description="Helical" evidence="3">
    <location>
        <begin position="400"/>
        <end position="422"/>
    </location>
</feature>
<feature type="transmembrane region" description="Helical" evidence="3">
    <location>
        <begin position="588"/>
        <end position="614"/>
    </location>
</feature>
<accession>A0A336L5I9</accession>
<reference evidence="6" key="2">
    <citation type="submission" date="2018-07" db="EMBL/GenBank/DDBJ databases">
        <authorList>
            <person name="Quirk P.G."/>
            <person name="Krulwich T.A."/>
        </authorList>
    </citation>
    <scope>NUCLEOTIDE SEQUENCE</scope>
</reference>
<feature type="transmembrane region" description="Helical" evidence="3">
    <location>
        <begin position="220"/>
        <end position="242"/>
    </location>
</feature>
<keyword evidence="3" id="KW-0472">Membrane</keyword>
<feature type="transmembrane region" description="Helical" evidence="3">
    <location>
        <begin position="100"/>
        <end position="122"/>
    </location>
</feature>
<feature type="transmembrane region" description="Helical" evidence="3">
    <location>
        <begin position="534"/>
        <end position="553"/>
    </location>
</feature>
<dbReference type="SUPFAM" id="SSF103473">
    <property type="entry name" value="MFS general substrate transporter"/>
    <property type="match status" value="2"/>
</dbReference>
<organism evidence="5">
    <name type="scientific">Culicoides sonorensis</name>
    <name type="common">Biting midge</name>
    <dbReference type="NCBI Taxonomy" id="179676"/>
    <lineage>
        <taxon>Eukaryota</taxon>
        <taxon>Metazoa</taxon>
        <taxon>Ecdysozoa</taxon>
        <taxon>Arthropoda</taxon>
        <taxon>Hexapoda</taxon>
        <taxon>Insecta</taxon>
        <taxon>Pterygota</taxon>
        <taxon>Neoptera</taxon>
        <taxon>Endopterygota</taxon>
        <taxon>Diptera</taxon>
        <taxon>Nematocera</taxon>
        <taxon>Chironomoidea</taxon>
        <taxon>Ceratopogonidae</taxon>
        <taxon>Ceratopogoninae</taxon>
        <taxon>Culicoides</taxon>
        <taxon>Monoculicoides</taxon>
    </lineage>
</organism>
<dbReference type="InterPro" id="IPR011701">
    <property type="entry name" value="MFS"/>
</dbReference>
<feature type="transmembrane region" description="Helical" evidence="3">
    <location>
        <begin position="339"/>
        <end position="356"/>
    </location>
</feature>
<dbReference type="EMBL" id="UFQT01001808">
    <property type="protein sequence ID" value="SSX31852.1"/>
    <property type="molecule type" value="Genomic_DNA"/>
</dbReference>
<evidence type="ECO:0000313" key="5">
    <source>
        <dbReference type="EMBL" id="SSX12401.1"/>
    </source>
</evidence>
<keyword evidence="3" id="KW-0812">Transmembrane</keyword>
<name>A0A336L5I9_CULSO</name>
<feature type="region of interest" description="Disordered" evidence="2">
    <location>
        <begin position="25"/>
        <end position="47"/>
    </location>
</feature>
<dbReference type="VEuPathDB" id="VectorBase:CSON004169"/>
<dbReference type="GO" id="GO:0022857">
    <property type="term" value="F:transmembrane transporter activity"/>
    <property type="evidence" value="ECO:0007669"/>
    <property type="project" value="InterPro"/>
</dbReference>
<dbReference type="PANTHER" id="PTHR11360:SF312">
    <property type="entry name" value="KARMOISIN, ISOFORM B"/>
    <property type="match status" value="1"/>
</dbReference>
<dbReference type="InterPro" id="IPR020846">
    <property type="entry name" value="MFS_dom"/>
</dbReference>
<dbReference type="Pfam" id="PF07690">
    <property type="entry name" value="MFS_1"/>
    <property type="match status" value="2"/>
</dbReference>
<dbReference type="PROSITE" id="PS50850">
    <property type="entry name" value="MFS"/>
    <property type="match status" value="1"/>
</dbReference>
<dbReference type="AlphaFoldDB" id="A0A336L5I9"/>
<dbReference type="Gene3D" id="1.20.1250.20">
    <property type="entry name" value="MFS general substrate transporter like domains"/>
    <property type="match status" value="3"/>
</dbReference>
<dbReference type="GO" id="GO:0016020">
    <property type="term" value="C:membrane"/>
    <property type="evidence" value="ECO:0007669"/>
    <property type="project" value="UniProtKB-SubCell"/>
</dbReference>
<keyword evidence="3" id="KW-1133">Transmembrane helix</keyword>